<dbReference type="EMBL" id="MU276399">
    <property type="protein sequence ID" value="KAI0038847.1"/>
    <property type="molecule type" value="Genomic_DNA"/>
</dbReference>
<reference evidence="1" key="2">
    <citation type="journal article" date="2022" name="New Phytol.">
        <title>Evolutionary transition to the ectomycorrhizal habit in the genomes of a hyperdiverse lineage of mushroom-forming fungi.</title>
        <authorList>
            <person name="Looney B."/>
            <person name="Miyauchi S."/>
            <person name="Morin E."/>
            <person name="Drula E."/>
            <person name="Courty P.E."/>
            <person name="Kohler A."/>
            <person name="Kuo A."/>
            <person name="LaButti K."/>
            <person name="Pangilinan J."/>
            <person name="Lipzen A."/>
            <person name="Riley R."/>
            <person name="Andreopoulos W."/>
            <person name="He G."/>
            <person name="Johnson J."/>
            <person name="Nolan M."/>
            <person name="Tritt A."/>
            <person name="Barry K.W."/>
            <person name="Grigoriev I.V."/>
            <person name="Nagy L.G."/>
            <person name="Hibbett D."/>
            <person name="Henrissat B."/>
            <person name="Matheny P.B."/>
            <person name="Labbe J."/>
            <person name="Martin F.M."/>
        </authorList>
    </citation>
    <scope>NUCLEOTIDE SEQUENCE</scope>
    <source>
        <strain evidence="1">FP105234-sp</strain>
    </source>
</reference>
<evidence type="ECO:0000313" key="1">
    <source>
        <dbReference type="EMBL" id="KAI0038847.1"/>
    </source>
</evidence>
<feature type="non-terminal residue" evidence="1">
    <location>
        <position position="183"/>
    </location>
</feature>
<reference evidence="1" key="1">
    <citation type="submission" date="2021-02" db="EMBL/GenBank/DDBJ databases">
        <authorList>
            <consortium name="DOE Joint Genome Institute"/>
            <person name="Ahrendt S."/>
            <person name="Looney B.P."/>
            <person name="Miyauchi S."/>
            <person name="Morin E."/>
            <person name="Drula E."/>
            <person name="Courty P.E."/>
            <person name="Chicoki N."/>
            <person name="Fauchery L."/>
            <person name="Kohler A."/>
            <person name="Kuo A."/>
            <person name="Labutti K."/>
            <person name="Pangilinan J."/>
            <person name="Lipzen A."/>
            <person name="Riley R."/>
            <person name="Andreopoulos W."/>
            <person name="He G."/>
            <person name="Johnson J."/>
            <person name="Barry K.W."/>
            <person name="Grigoriev I.V."/>
            <person name="Nagy L."/>
            <person name="Hibbett D."/>
            <person name="Henrissat B."/>
            <person name="Matheny P.B."/>
            <person name="Labbe J."/>
            <person name="Martin F."/>
        </authorList>
    </citation>
    <scope>NUCLEOTIDE SEQUENCE</scope>
    <source>
        <strain evidence="1">FP105234-sp</strain>
    </source>
</reference>
<organism evidence="1 2">
    <name type="scientific">Auriscalpium vulgare</name>
    <dbReference type="NCBI Taxonomy" id="40419"/>
    <lineage>
        <taxon>Eukaryota</taxon>
        <taxon>Fungi</taxon>
        <taxon>Dikarya</taxon>
        <taxon>Basidiomycota</taxon>
        <taxon>Agaricomycotina</taxon>
        <taxon>Agaricomycetes</taxon>
        <taxon>Russulales</taxon>
        <taxon>Auriscalpiaceae</taxon>
        <taxon>Auriscalpium</taxon>
    </lineage>
</organism>
<dbReference type="Proteomes" id="UP000814033">
    <property type="component" value="Unassembled WGS sequence"/>
</dbReference>
<evidence type="ECO:0000313" key="2">
    <source>
        <dbReference type="Proteomes" id="UP000814033"/>
    </source>
</evidence>
<comment type="caution">
    <text evidence="1">The sequence shown here is derived from an EMBL/GenBank/DDBJ whole genome shotgun (WGS) entry which is preliminary data.</text>
</comment>
<protein>
    <submittedName>
        <fullName evidence="1">Uncharacterized protein</fullName>
    </submittedName>
</protein>
<name>A0ACB8R4P2_9AGAM</name>
<keyword evidence="2" id="KW-1185">Reference proteome</keyword>
<gene>
    <name evidence="1" type="ORF">FA95DRAFT_1450891</name>
</gene>
<sequence length="183" mass="20781">AVEELEGLVVQRLFELAKSNISGTGYKLRKHISHAITRRSGAVRSAVDRYNQLAPLQHPPRPTLLYSEVASYSWLADFDILKESRADVLDRPWSKPANREACMKHFKVLRAKEELVRLNVEAARLHAWVDSEDKDLADRALNIKATQPLLAAHIDRLRAFCAQVNDSHRRLLGRTYALQGYTG</sequence>
<feature type="non-terminal residue" evidence="1">
    <location>
        <position position="1"/>
    </location>
</feature>
<accession>A0ACB8R4P2</accession>
<proteinExistence type="predicted"/>